<organism evidence="2 3">
    <name type="scientific">Arachis hypogaea</name>
    <name type="common">Peanut</name>
    <dbReference type="NCBI Taxonomy" id="3818"/>
    <lineage>
        <taxon>Eukaryota</taxon>
        <taxon>Viridiplantae</taxon>
        <taxon>Streptophyta</taxon>
        <taxon>Embryophyta</taxon>
        <taxon>Tracheophyta</taxon>
        <taxon>Spermatophyta</taxon>
        <taxon>Magnoliopsida</taxon>
        <taxon>eudicotyledons</taxon>
        <taxon>Gunneridae</taxon>
        <taxon>Pentapetalae</taxon>
        <taxon>rosids</taxon>
        <taxon>fabids</taxon>
        <taxon>Fabales</taxon>
        <taxon>Fabaceae</taxon>
        <taxon>Papilionoideae</taxon>
        <taxon>50 kb inversion clade</taxon>
        <taxon>dalbergioids sensu lato</taxon>
        <taxon>Dalbergieae</taxon>
        <taxon>Pterocarpus clade</taxon>
        <taxon>Arachis</taxon>
    </lineage>
</organism>
<reference evidence="2 3" key="1">
    <citation type="submission" date="2019-01" db="EMBL/GenBank/DDBJ databases">
        <title>Sequencing of cultivated peanut Arachis hypogaea provides insights into genome evolution and oil improvement.</title>
        <authorList>
            <person name="Chen X."/>
        </authorList>
    </citation>
    <scope>NUCLEOTIDE SEQUENCE [LARGE SCALE GENOMIC DNA]</scope>
    <source>
        <strain evidence="3">cv. Fuhuasheng</strain>
        <tissue evidence="2">Leaves</tissue>
    </source>
</reference>
<proteinExistence type="predicted"/>
<dbReference type="Proteomes" id="UP000289738">
    <property type="component" value="Chromosome B04"/>
</dbReference>
<keyword evidence="1" id="KW-1133">Transmembrane helix</keyword>
<dbReference type="EMBL" id="SDMP01000014">
    <property type="protein sequence ID" value="RYR11646.1"/>
    <property type="molecule type" value="Genomic_DNA"/>
</dbReference>
<keyword evidence="1" id="KW-0812">Transmembrane</keyword>
<dbReference type="STRING" id="3818.A0A444ZBU7"/>
<feature type="transmembrane region" description="Helical" evidence="1">
    <location>
        <begin position="21"/>
        <end position="42"/>
    </location>
</feature>
<evidence type="ECO:0000313" key="3">
    <source>
        <dbReference type="Proteomes" id="UP000289738"/>
    </source>
</evidence>
<accession>A0A444ZBU7</accession>
<evidence type="ECO:0000256" key="1">
    <source>
        <dbReference type="SAM" id="Phobius"/>
    </source>
</evidence>
<dbReference type="AlphaFoldDB" id="A0A444ZBU7"/>
<protein>
    <submittedName>
        <fullName evidence="2">Uncharacterized protein</fullName>
    </submittedName>
</protein>
<keyword evidence="3" id="KW-1185">Reference proteome</keyword>
<keyword evidence="1" id="KW-0472">Membrane</keyword>
<gene>
    <name evidence="2" type="ORF">Ahy_B04g069152</name>
</gene>
<name>A0A444ZBU7_ARAHY</name>
<comment type="caution">
    <text evidence="2">The sequence shown here is derived from an EMBL/GenBank/DDBJ whole genome shotgun (WGS) entry which is preliminary data.</text>
</comment>
<sequence length="114" mass="13408">MMYNSIFAKSFSRYEQKKLGYGAFVGCLIIVLSLCTVFKPYIVKLKLYVSFDTKMLMLNETSSFPQTARGKTLIQLKRQKQRKWSKDAFHKKGQIFTRYREISESMENPPLFTL</sequence>
<evidence type="ECO:0000313" key="2">
    <source>
        <dbReference type="EMBL" id="RYR11646.1"/>
    </source>
</evidence>